<feature type="domain" description="Histidine kinase" evidence="15">
    <location>
        <begin position="105"/>
        <end position="307"/>
    </location>
</feature>
<dbReference type="EMBL" id="PZBZ01000040">
    <property type="protein sequence ID" value="PTG13102.1"/>
    <property type="molecule type" value="Genomic_DNA"/>
</dbReference>
<gene>
    <name evidence="16" type="primary">nsaS</name>
    <name evidence="16" type="ORF">BU653_08015</name>
</gene>
<evidence type="ECO:0000256" key="12">
    <source>
        <dbReference type="ARBA" id="ARBA00023136"/>
    </source>
</evidence>
<dbReference type="InterPro" id="IPR005467">
    <property type="entry name" value="His_kinase_dom"/>
</dbReference>
<dbReference type="SUPFAM" id="SSF55874">
    <property type="entry name" value="ATPase domain of HSP90 chaperone/DNA topoisomerase II/histidine kinase"/>
    <property type="match status" value="1"/>
</dbReference>
<dbReference type="PRINTS" id="PR00344">
    <property type="entry name" value="BCTRLSENSOR"/>
</dbReference>
<dbReference type="GO" id="GO:0000155">
    <property type="term" value="F:phosphorelay sensor kinase activity"/>
    <property type="evidence" value="ECO:0007669"/>
    <property type="project" value="TreeGrafter"/>
</dbReference>
<dbReference type="GO" id="GO:0005886">
    <property type="term" value="C:plasma membrane"/>
    <property type="evidence" value="ECO:0007669"/>
    <property type="project" value="UniProtKB-SubCell"/>
</dbReference>
<keyword evidence="5" id="KW-0808">Transferase</keyword>
<protein>
    <recommendedName>
        <fullName evidence="3">histidine kinase</fullName>
        <ecNumber evidence="3">2.7.13.3</ecNumber>
    </recommendedName>
    <alternativeName>
        <fullName evidence="13">Glycopeptide resistance-associated protein S</fullName>
    </alternativeName>
</protein>
<keyword evidence="10 14" id="KW-1133">Transmembrane helix</keyword>
<evidence type="ECO:0000256" key="2">
    <source>
        <dbReference type="ARBA" id="ARBA00004651"/>
    </source>
</evidence>
<keyword evidence="8 16" id="KW-0418">Kinase</keyword>
<dbReference type="AlphaFoldDB" id="A0AAE5W826"/>
<dbReference type="EC" id="2.7.13.3" evidence="3"/>
<comment type="catalytic activity">
    <reaction evidence="1">
        <text>ATP + protein L-histidine = ADP + protein N-phospho-L-histidine.</text>
        <dbReference type="EC" id="2.7.13.3"/>
    </reaction>
</comment>
<sequence>MSDTKCREGENVHFLKMMKSELVIFVLTYLLFLSVFYIFELSKEAYAISCAIGLFVFAIYLVIRWIYFKKEETVKQMNERLRQDLREEKIAHRSYQKEIENYFLTWIHQIKTPITASKLLLERNETGAINQVRQEITEIENYTNLALNYLKLLNHETDMVAEKVSLDVIVKPLIQRYALHFIEHHTRIHTENLNQSVTTDAQWTRIMIEQLLNNALKYAKGGDIWVTFDNEQNALSVRDNGIGIQKADLPKIFEKGYSGMNGRLNEKSSGIGLFVVKQISNKLQHPIEVVSEPGRSTTFTIYFPHESNLSKM</sequence>
<dbReference type="Pfam" id="PF02518">
    <property type="entry name" value="HATPase_c"/>
    <property type="match status" value="1"/>
</dbReference>
<evidence type="ECO:0000256" key="7">
    <source>
        <dbReference type="ARBA" id="ARBA00022741"/>
    </source>
</evidence>
<reference evidence="16 17" key="1">
    <citation type="journal article" date="2016" name="Front. Microbiol.">
        <title>Comprehensive Phylogenetic Analysis of Bovine Non-aureus Staphylococci Species Based on Whole-Genome Sequencing.</title>
        <authorList>
            <person name="Naushad S."/>
            <person name="Barkema H.W."/>
            <person name="Luby C."/>
            <person name="Condas L.A."/>
            <person name="Nobrega D.B."/>
            <person name="Carson D.A."/>
            <person name="De Buck J."/>
        </authorList>
    </citation>
    <scope>NUCLEOTIDE SEQUENCE [LARGE SCALE GENOMIC DNA]</scope>
    <source>
        <strain evidence="16 17">SNUC 505</strain>
    </source>
</reference>
<dbReference type="PROSITE" id="PS50109">
    <property type="entry name" value="HIS_KIN"/>
    <property type="match status" value="1"/>
</dbReference>
<proteinExistence type="predicted"/>
<dbReference type="Gene3D" id="3.30.565.10">
    <property type="entry name" value="Histidine kinase-like ATPase, C-terminal domain"/>
    <property type="match status" value="1"/>
</dbReference>
<evidence type="ECO:0000256" key="1">
    <source>
        <dbReference type="ARBA" id="ARBA00000085"/>
    </source>
</evidence>
<keyword evidence="6 14" id="KW-0812">Transmembrane</keyword>
<dbReference type="Proteomes" id="UP000242704">
    <property type="component" value="Unassembled WGS sequence"/>
</dbReference>
<dbReference type="SMART" id="SM00387">
    <property type="entry name" value="HATPase_c"/>
    <property type="match status" value="1"/>
</dbReference>
<evidence type="ECO:0000256" key="14">
    <source>
        <dbReference type="SAM" id="Phobius"/>
    </source>
</evidence>
<comment type="caution">
    <text evidence="16">The sequence shown here is derived from an EMBL/GenBank/DDBJ whole genome shotgun (WGS) entry which is preliminary data.</text>
</comment>
<evidence type="ECO:0000256" key="3">
    <source>
        <dbReference type="ARBA" id="ARBA00012438"/>
    </source>
</evidence>
<evidence type="ECO:0000256" key="13">
    <source>
        <dbReference type="ARBA" id="ARBA00042987"/>
    </source>
</evidence>
<keyword evidence="7" id="KW-0547">Nucleotide-binding</keyword>
<evidence type="ECO:0000256" key="10">
    <source>
        <dbReference type="ARBA" id="ARBA00022989"/>
    </source>
</evidence>
<accession>A0AAE5W826</accession>
<feature type="transmembrane region" description="Helical" evidence="14">
    <location>
        <begin position="21"/>
        <end position="39"/>
    </location>
</feature>
<evidence type="ECO:0000256" key="8">
    <source>
        <dbReference type="ARBA" id="ARBA00022777"/>
    </source>
</evidence>
<keyword evidence="4" id="KW-1003">Cell membrane</keyword>
<evidence type="ECO:0000313" key="17">
    <source>
        <dbReference type="Proteomes" id="UP000242704"/>
    </source>
</evidence>
<evidence type="ECO:0000256" key="4">
    <source>
        <dbReference type="ARBA" id="ARBA00022475"/>
    </source>
</evidence>
<feature type="transmembrane region" description="Helical" evidence="14">
    <location>
        <begin position="45"/>
        <end position="67"/>
    </location>
</feature>
<organism evidence="16 17">
    <name type="scientific">Staphylococcus chromogenes</name>
    <name type="common">Staphylococcus hyicus subsp. chromogenes</name>
    <dbReference type="NCBI Taxonomy" id="46126"/>
    <lineage>
        <taxon>Bacteria</taxon>
        <taxon>Bacillati</taxon>
        <taxon>Bacillota</taxon>
        <taxon>Bacilli</taxon>
        <taxon>Bacillales</taxon>
        <taxon>Staphylococcaceae</taxon>
        <taxon>Staphylococcus</taxon>
    </lineage>
</organism>
<keyword evidence="9" id="KW-0067">ATP-binding</keyword>
<dbReference type="InterPro" id="IPR036890">
    <property type="entry name" value="HATPase_C_sf"/>
</dbReference>
<dbReference type="PANTHER" id="PTHR45453:SF2">
    <property type="entry name" value="HISTIDINE KINASE"/>
    <property type="match status" value="1"/>
</dbReference>
<dbReference type="GO" id="GO:0004721">
    <property type="term" value="F:phosphoprotein phosphatase activity"/>
    <property type="evidence" value="ECO:0007669"/>
    <property type="project" value="TreeGrafter"/>
</dbReference>
<dbReference type="GO" id="GO:0005524">
    <property type="term" value="F:ATP binding"/>
    <property type="evidence" value="ECO:0007669"/>
    <property type="project" value="UniProtKB-KW"/>
</dbReference>
<dbReference type="InterPro" id="IPR004358">
    <property type="entry name" value="Sig_transdc_His_kin-like_C"/>
</dbReference>
<keyword evidence="12 14" id="KW-0472">Membrane</keyword>
<evidence type="ECO:0000256" key="11">
    <source>
        <dbReference type="ARBA" id="ARBA00023012"/>
    </source>
</evidence>
<dbReference type="InterPro" id="IPR050351">
    <property type="entry name" value="BphY/WalK/GraS-like"/>
</dbReference>
<evidence type="ECO:0000313" key="16">
    <source>
        <dbReference type="EMBL" id="PTG13102.1"/>
    </source>
</evidence>
<evidence type="ECO:0000256" key="5">
    <source>
        <dbReference type="ARBA" id="ARBA00022679"/>
    </source>
</evidence>
<evidence type="ECO:0000259" key="15">
    <source>
        <dbReference type="PROSITE" id="PS50109"/>
    </source>
</evidence>
<evidence type="ECO:0000256" key="6">
    <source>
        <dbReference type="ARBA" id="ARBA00022692"/>
    </source>
</evidence>
<dbReference type="InterPro" id="IPR003594">
    <property type="entry name" value="HATPase_dom"/>
</dbReference>
<name>A0AAE5W826_STACR</name>
<comment type="subcellular location">
    <subcellularLocation>
        <location evidence="2">Cell membrane</location>
        <topology evidence="2">Multi-pass membrane protein</topology>
    </subcellularLocation>
</comment>
<dbReference type="GO" id="GO:0016036">
    <property type="term" value="P:cellular response to phosphate starvation"/>
    <property type="evidence" value="ECO:0007669"/>
    <property type="project" value="TreeGrafter"/>
</dbReference>
<dbReference type="PANTHER" id="PTHR45453">
    <property type="entry name" value="PHOSPHATE REGULON SENSOR PROTEIN PHOR"/>
    <property type="match status" value="1"/>
</dbReference>
<keyword evidence="11" id="KW-0902">Two-component regulatory system</keyword>
<evidence type="ECO:0000256" key="9">
    <source>
        <dbReference type="ARBA" id="ARBA00022840"/>
    </source>
</evidence>